<dbReference type="EMBL" id="MU005985">
    <property type="protein sequence ID" value="KAF2860107.1"/>
    <property type="molecule type" value="Genomic_DNA"/>
</dbReference>
<keyword evidence="2" id="KW-1185">Reference proteome</keyword>
<accession>A0A6A7BYP8</accession>
<organism evidence="1 2">
    <name type="scientific">Piedraia hortae CBS 480.64</name>
    <dbReference type="NCBI Taxonomy" id="1314780"/>
    <lineage>
        <taxon>Eukaryota</taxon>
        <taxon>Fungi</taxon>
        <taxon>Dikarya</taxon>
        <taxon>Ascomycota</taxon>
        <taxon>Pezizomycotina</taxon>
        <taxon>Dothideomycetes</taxon>
        <taxon>Dothideomycetidae</taxon>
        <taxon>Capnodiales</taxon>
        <taxon>Piedraiaceae</taxon>
        <taxon>Piedraia</taxon>
    </lineage>
</organism>
<evidence type="ECO:0000313" key="1">
    <source>
        <dbReference type="EMBL" id="KAF2860107.1"/>
    </source>
</evidence>
<dbReference type="Proteomes" id="UP000799421">
    <property type="component" value="Unassembled WGS sequence"/>
</dbReference>
<reference evidence="1" key="1">
    <citation type="journal article" date="2020" name="Stud. Mycol.">
        <title>101 Dothideomycetes genomes: a test case for predicting lifestyles and emergence of pathogens.</title>
        <authorList>
            <person name="Haridas S."/>
            <person name="Albert R."/>
            <person name="Binder M."/>
            <person name="Bloem J."/>
            <person name="Labutti K."/>
            <person name="Salamov A."/>
            <person name="Andreopoulos B."/>
            <person name="Baker S."/>
            <person name="Barry K."/>
            <person name="Bills G."/>
            <person name="Bluhm B."/>
            <person name="Cannon C."/>
            <person name="Castanera R."/>
            <person name="Culley D."/>
            <person name="Daum C."/>
            <person name="Ezra D."/>
            <person name="Gonzalez J."/>
            <person name="Henrissat B."/>
            <person name="Kuo A."/>
            <person name="Liang C."/>
            <person name="Lipzen A."/>
            <person name="Lutzoni F."/>
            <person name="Magnuson J."/>
            <person name="Mondo S."/>
            <person name="Nolan M."/>
            <person name="Ohm R."/>
            <person name="Pangilinan J."/>
            <person name="Park H.-J."/>
            <person name="Ramirez L."/>
            <person name="Alfaro M."/>
            <person name="Sun H."/>
            <person name="Tritt A."/>
            <person name="Yoshinaga Y."/>
            <person name="Zwiers L.-H."/>
            <person name="Turgeon B."/>
            <person name="Goodwin S."/>
            <person name="Spatafora J."/>
            <person name="Crous P."/>
            <person name="Grigoriev I."/>
        </authorList>
    </citation>
    <scope>NUCLEOTIDE SEQUENCE</scope>
    <source>
        <strain evidence="1">CBS 480.64</strain>
    </source>
</reference>
<protein>
    <submittedName>
        <fullName evidence="1">Uncharacterized protein</fullName>
    </submittedName>
</protein>
<proteinExistence type="predicted"/>
<sequence>MTAAPVPPHHFPKETIQVFHLTSLRDPDRSKPGYHLTATARLLYKSYRLTANIATFECPFKQLSYVPGPSLNAFVFSNIHTSSSLHPLIQPHQTPSTHSFPLESLCSHPPQTFNSHPDRGSQTPSWQSFFSILNPKEYCPYIIPYCYNRIAF</sequence>
<name>A0A6A7BYP8_9PEZI</name>
<dbReference type="AlphaFoldDB" id="A0A6A7BYP8"/>
<evidence type="ECO:0000313" key="2">
    <source>
        <dbReference type="Proteomes" id="UP000799421"/>
    </source>
</evidence>
<gene>
    <name evidence="1" type="ORF">K470DRAFT_258266</name>
</gene>